<keyword evidence="1" id="KW-0489">Methyltransferase</keyword>
<gene>
    <name evidence="1" type="ORF">BU16DRAFT_456222</name>
</gene>
<organism evidence="1 2">
    <name type="scientific">Lophium mytilinum</name>
    <dbReference type="NCBI Taxonomy" id="390894"/>
    <lineage>
        <taxon>Eukaryota</taxon>
        <taxon>Fungi</taxon>
        <taxon>Dikarya</taxon>
        <taxon>Ascomycota</taxon>
        <taxon>Pezizomycotina</taxon>
        <taxon>Dothideomycetes</taxon>
        <taxon>Pleosporomycetidae</taxon>
        <taxon>Mytilinidiales</taxon>
        <taxon>Mytilinidiaceae</taxon>
        <taxon>Lophium</taxon>
    </lineage>
</organism>
<protein>
    <submittedName>
        <fullName evidence="1">Methyltransferase family protein</fullName>
    </submittedName>
</protein>
<accession>A0A6A6R5H6</accession>
<dbReference type="GO" id="GO:0008168">
    <property type="term" value="F:methyltransferase activity"/>
    <property type="evidence" value="ECO:0007669"/>
    <property type="project" value="UniProtKB-KW"/>
</dbReference>
<evidence type="ECO:0000313" key="2">
    <source>
        <dbReference type="Proteomes" id="UP000799750"/>
    </source>
</evidence>
<dbReference type="SUPFAM" id="SSF53335">
    <property type="entry name" value="S-adenosyl-L-methionine-dependent methyltransferases"/>
    <property type="match status" value="1"/>
</dbReference>
<keyword evidence="1" id="KW-0808">Transferase</keyword>
<name>A0A6A6R5H6_9PEZI</name>
<evidence type="ECO:0000313" key="1">
    <source>
        <dbReference type="EMBL" id="KAF2499003.1"/>
    </source>
</evidence>
<proteinExistence type="predicted"/>
<dbReference type="OrthoDB" id="184880at2759"/>
<keyword evidence="2" id="KW-1185">Reference proteome</keyword>
<dbReference type="CDD" id="cd02440">
    <property type="entry name" value="AdoMet_MTases"/>
    <property type="match status" value="1"/>
</dbReference>
<dbReference type="Pfam" id="PF13489">
    <property type="entry name" value="Methyltransf_23"/>
    <property type="match status" value="1"/>
</dbReference>
<dbReference type="Proteomes" id="UP000799750">
    <property type="component" value="Unassembled WGS sequence"/>
</dbReference>
<dbReference type="InterPro" id="IPR029063">
    <property type="entry name" value="SAM-dependent_MTases_sf"/>
</dbReference>
<dbReference type="EMBL" id="MU004185">
    <property type="protein sequence ID" value="KAF2499003.1"/>
    <property type="molecule type" value="Genomic_DNA"/>
</dbReference>
<dbReference type="PANTHER" id="PTHR43591:SF105">
    <property type="entry name" value="METHYLTRANSFERASE DOMAIN-CONTAINING PROTEIN-RELATED"/>
    <property type="match status" value="1"/>
</dbReference>
<dbReference type="Gene3D" id="3.40.50.150">
    <property type="entry name" value="Vaccinia Virus protein VP39"/>
    <property type="match status" value="1"/>
</dbReference>
<dbReference type="AlphaFoldDB" id="A0A6A6R5H6"/>
<dbReference type="GO" id="GO:0032259">
    <property type="term" value="P:methylation"/>
    <property type="evidence" value="ECO:0007669"/>
    <property type="project" value="UniProtKB-KW"/>
</dbReference>
<sequence>MTEVEKPAQPVKKGNPFAGTEGIYLLPHHIKEIERLRGQHRLILSSTGNTLLTAPIKEKKPRVLDSGAADGTWLLDLQRLYPQYEWSLHGVDIGSALFPHKSGPYESLDLHELDARAPAPSNLGWEGSFDLIHQRLLIWGFQKKDWPAVLKNQLALLKPGGWIQLVETQWVDRDHPFDAAQYPNLAKQTTLQTWSTDVSGMDIFIAYNLEDHLKELGFENVSKRDFVLGYGAKAKEESQNRPSADLWIKTFTSFGERWPEGGIPGVAKTKEEFYQFLEDLKNEVSEVGYAPKISYVIGQKPL</sequence>
<dbReference type="PANTHER" id="PTHR43591">
    <property type="entry name" value="METHYLTRANSFERASE"/>
    <property type="match status" value="1"/>
</dbReference>
<reference evidence="1" key="1">
    <citation type="journal article" date="2020" name="Stud. Mycol.">
        <title>101 Dothideomycetes genomes: a test case for predicting lifestyles and emergence of pathogens.</title>
        <authorList>
            <person name="Haridas S."/>
            <person name="Albert R."/>
            <person name="Binder M."/>
            <person name="Bloem J."/>
            <person name="Labutti K."/>
            <person name="Salamov A."/>
            <person name="Andreopoulos B."/>
            <person name="Baker S."/>
            <person name="Barry K."/>
            <person name="Bills G."/>
            <person name="Bluhm B."/>
            <person name="Cannon C."/>
            <person name="Castanera R."/>
            <person name="Culley D."/>
            <person name="Daum C."/>
            <person name="Ezra D."/>
            <person name="Gonzalez J."/>
            <person name="Henrissat B."/>
            <person name="Kuo A."/>
            <person name="Liang C."/>
            <person name="Lipzen A."/>
            <person name="Lutzoni F."/>
            <person name="Magnuson J."/>
            <person name="Mondo S."/>
            <person name="Nolan M."/>
            <person name="Ohm R."/>
            <person name="Pangilinan J."/>
            <person name="Park H.-J."/>
            <person name="Ramirez L."/>
            <person name="Alfaro M."/>
            <person name="Sun H."/>
            <person name="Tritt A."/>
            <person name="Yoshinaga Y."/>
            <person name="Zwiers L.-H."/>
            <person name="Turgeon B."/>
            <person name="Goodwin S."/>
            <person name="Spatafora J."/>
            <person name="Crous P."/>
            <person name="Grigoriev I."/>
        </authorList>
    </citation>
    <scope>NUCLEOTIDE SEQUENCE</scope>
    <source>
        <strain evidence="1">CBS 269.34</strain>
    </source>
</reference>